<dbReference type="Gene3D" id="3.40.50.300">
    <property type="entry name" value="P-loop containing nucleotide triphosphate hydrolases"/>
    <property type="match status" value="2"/>
</dbReference>
<dbReference type="AlphaFoldDB" id="A0A3B6VW63"/>
<name>A0A3B6VW63_BRAPL</name>
<keyword evidence="2" id="KW-0812">Transmembrane</keyword>
<dbReference type="KEGG" id="bpip:BPP43_06025"/>
<sequence>MLLKLNNFGKFKNKSFEISDFITLFYGANESGKTTIFDSLMYLFSENKKSLGFSKMIKNRYGDEIDVESVPAIDDSIKLHPDSYNNLYAIRQSEIIFNMSDNKKDSKEWESEIKKKLFSSDIDIGKMISEIRAEYSGRAQSSIPYQINLMENKKNSIKEELNILYDKINNESSKKEKIKELNDKLNFNANLMREKIKEHDEIFKIFDLKKKAQLKNYKLDLLSLINNFYKKNNFLSENKILQNDYSNEIKSITNNIDELKNKESYLNGKIESLKKNIEERKSIDYNSIKIRIENAIKKIDEVVNKNKKVPKFVFILVVAFISILLSVYFKNAFWLVIILPSLPFLFIKENTNTKIIKDILDTLPELNINNDVNDYNYLRDLLNKELAKIELIINSKDNEEIDKYLEELETVKKSCEEENSKLENLLNKLNAKNIEHYYSMKRDYDALYKETSELYNKLMQEAKKNSLKDINMLEADCNRIIKELETIGYDDFNEAEFRGLENQLKGLEKEIELIKENINKIEKEISYTSGELNNFDNIHNTIVNLESDLSKLDDEIININKRKKALQLLEDILSNINQKNDNVFESLSNEAKVLYNHITGKNLHDDGITMSGFDKNKIIVLDKQNEKRNIEFLSSATRDAVYIAMRLSILTKIHKQGRLILLDDPFITFDNNRILEALKFIVEYSKDYNIPIVIFTKDVFIRDVLKEFEAVNIHELS</sequence>
<evidence type="ECO:0000313" key="4">
    <source>
        <dbReference type="Proteomes" id="UP000010793"/>
    </source>
</evidence>
<dbReference type="InterPro" id="IPR027417">
    <property type="entry name" value="P-loop_NTPase"/>
</dbReference>
<keyword evidence="4" id="KW-1185">Reference proteome</keyword>
<feature type="coiled-coil region" evidence="1">
    <location>
        <begin position="490"/>
        <end position="569"/>
    </location>
</feature>
<keyword evidence="2" id="KW-1133">Transmembrane helix</keyword>
<evidence type="ECO:0000256" key="1">
    <source>
        <dbReference type="SAM" id="Coils"/>
    </source>
</evidence>
<accession>A0A3B6VW63</accession>
<keyword evidence="2" id="KW-0472">Membrane</keyword>
<dbReference type="EMBL" id="CP002873">
    <property type="protein sequence ID" value="AGA66449.1"/>
    <property type="molecule type" value="Genomic_DNA"/>
</dbReference>
<dbReference type="RefSeq" id="WP_015274420.1">
    <property type="nucleotide sequence ID" value="NC_019908.1"/>
</dbReference>
<gene>
    <name evidence="3" type="ORF">BPP43_06025</name>
</gene>
<dbReference type="PANTHER" id="PTHR41259:SF1">
    <property type="entry name" value="DOUBLE-STRAND BREAK REPAIR RAD50 ATPASE, PUTATIVE-RELATED"/>
    <property type="match status" value="1"/>
</dbReference>
<feature type="transmembrane region" description="Helical" evidence="2">
    <location>
        <begin position="312"/>
        <end position="339"/>
    </location>
</feature>
<evidence type="ECO:0000256" key="2">
    <source>
        <dbReference type="SAM" id="Phobius"/>
    </source>
</evidence>
<evidence type="ECO:0000313" key="3">
    <source>
        <dbReference type="EMBL" id="AGA66449.1"/>
    </source>
</evidence>
<keyword evidence="1" id="KW-0175">Coiled coil</keyword>
<proteinExistence type="predicted"/>
<organism evidence="3 4">
    <name type="scientific">Brachyspira pilosicoli P43/6/78</name>
    <dbReference type="NCBI Taxonomy" id="1042417"/>
    <lineage>
        <taxon>Bacteria</taxon>
        <taxon>Pseudomonadati</taxon>
        <taxon>Spirochaetota</taxon>
        <taxon>Spirochaetia</taxon>
        <taxon>Brachyspirales</taxon>
        <taxon>Brachyspiraceae</taxon>
        <taxon>Brachyspira</taxon>
    </lineage>
</organism>
<dbReference type="Proteomes" id="UP000010793">
    <property type="component" value="Chromosome"/>
</dbReference>
<dbReference type="Pfam" id="PF13555">
    <property type="entry name" value="AAA_29"/>
    <property type="match status" value="1"/>
</dbReference>
<reference evidence="3 4" key="1">
    <citation type="journal article" date="2013" name="Genome Announc.">
        <title>Complete Genome Sequence of the Porcine Strain Brachyspira pilosicoli P43/6/78(T.).</title>
        <authorList>
            <person name="Lin C."/>
            <person name="den Bakker H.C."/>
            <person name="Suzuki H."/>
            <person name="Lefebure T."/>
            <person name="Ponnala L."/>
            <person name="Sun Q."/>
            <person name="Stanhope M.J."/>
            <person name="Wiedmann M."/>
            <person name="Duhamel G.E."/>
        </authorList>
    </citation>
    <scope>NUCLEOTIDE SEQUENCE [LARGE SCALE GENOMIC DNA]</scope>
    <source>
        <strain evidence="3 4">P43/6/78</strain>
    </source>
</reference>
<feature type="coiled-coil region" evidence="1">
    <location>
        <begin position="394"/>
        <end position="435"/>
    </location>
</feature>
<protein>
    <submittedName>
        <fullName evidence="3">ATPase</fullName>
    </submittedName>
</protein>
<dbReference type="SUPFAM" id="SSF52540">
    <property type="entry name" value="P-loop containing nucleoside triphosphate hydrolases"/>
    <property type="match status" value="1"/>
</dbReference>
<feature type="coiled-coil region" evidence="1">
    <location>
        <begin position="242"/>
        <end position="305"/>
    </location>
</feature>
<dbReference type="PANTHER" id="PTHR41259">
    <property type="entry name" value="DOUBLE-STRAND BREAK REPAIR RAD50 ATPASE, PUTATIVE-RELATED"/>
    <property type="match status" value="1"/>
</dbReference>